<evidence type="ECO:0000259" key="1">
    <source>
        <dbReference type="Pfam" id="PF01425"/>
    </source>
</evidence>
<evidence type="ECO:0000313" key="3">
    <source>
        <dbReference type="Proteomes" id="UP000192936"/>
    </source>
</evidence>
<dbReference type="AlphaFoldDB" id="A0A1X7HM31"/>
<organism evidence="2 3">
    <name type="scientific">Azospirillum oryzae</name>
    <dbReference type="NCBI Taxonomy" id="286727"/>
    <lineage>
        <taxon>Bacteria</taxon>
        <taxon>Pseudomonadati</taxon>
        <taxon>Pseudomonadota</taxon>
        <taxon>Alphaproteobacteria</taxon>
        <taxon>Rhodospirillales</taxon>
        <taxon>Azospirillaceae</taxon>
        <taxon>Azospirillum</taxon>
    </lineage>
</organism>
<feature type="domain" description="Amidase" evidence="1">
    <location>
        <begin position="30"/>
        <end position="107"/>
    </location>
</feature>
<dbReference type="Proteomes" id="UP000192936">
    <property type="component" value="Unassembled WGS sequence"/>
</dbReference>
<dbReference type="PANTHER" id="PTHR11895">
    <property type="entry name" value="TRANSAMIDASE"/>
    <property type="match status" value="1"/>
</dbReference>
<dbReference type="EMBL" id="FXAK01000009">
    <property type="protein sequence ID" value="SMF89245.1"/>
    <property type="molecule type" value="Genomic_DNA"/>
</dbReference>
<accession>A0A1X7HM31</accession>
<dbReference type="GO" id="GO:0003824">
    <property type="term" value="F:catalytic activity"/>
    <property type="evidence" value="ECO:0007669"/>
    <property type="project" value="InterPro"/>
</dbReference>
<evidence type="ECO:0000313" key="2">
    <source>
        <dbReference type="EMBL" id="SMF89245.1"/>
    </source>
</evidence>
<dbReference type="InterPro" id="IPR000120">
    <property type="entry name" value="Amidase"/>
</dbReference>
<dbReference type="RefSeq" id="WP_085091480.1">
    <property type="nucleotide sequence ID" value="NZ_FXAK01000009.1"/>
</dbReference>
<dbReference type="SUPFAM" id="SSF75304">
    <property type="entry name" value="Amidase signature (AS) enzymes"/>
    <property type="match status" value="2"/>
</dbReference>
<protein>
    <submittedName>
        <fullName evidence="2">Amidase</fullName>
    </submittedName>
</protein>
<dbReference type="STRING" id="286727.SAMN02982917_6657"/>
<dbReference type="Gene3D" id="3.90.1300.10">
    <property type="entry name" value="Amidase signature (AS) domain"/>
    <property type="match status" value="3"/>
</dbReference>
<gene>
    <name evidence="2" type="ORF">SAMN02982917_6657</name>
</gene>
<proteinExistence type="predicted"/>
<dbReference type="InterPro" id="IPR036928">
    <property type="entry name" value="AS_sf"/>
</dbReference>
<dbReference type="PANTHER" id="PTHR11895:SF76">
    <property type="entry name" value="INDOLEACETAMIDE HYDROLASE"/>
    <property type="match status" value="1"/>
</dbReference>
<dbReference type="OrthoDB" id="7245165at2"/>
<reference evidence="2 3" key="1">
    <citation type="submission" date="2017-04" db="EMBL/GenBank/DDBJ databases">
        <authorList>
            <person name="Afonso C.L."/>
            <person name="Miller P.J."/>
            <person name="Scott M.A."/>
            <person name="Spackman E."/>
            <person name="Goraichik I."/>
            <person name="Dimitrov K.M."/>
            <person name="Suarez D.L."/>
            <person name="Swayne D.E."/>
        </authorList>
    </citation>
    <scope>NUCLEOTIDE SEQUENCE [LARGE SCALE GENOMIC DNA]</scope>
    <source>
        <strain evidence="2 3">A2P</strain>
    </source>
</reference>
<dbReference type="InterPro" id="IPR023631">
    <property type="entry name" value="Amidase_dom"/>
</dbReference>
<dbReference type="Pfam" id="PF01425">
    <property type="entry name" value="Amidase"/>
    <property type="match status" value="1"/>
</dbReference>
<sequence>MSVQNDVLWRDSAAALAARLACGELSARAVVEAHLDRIAATDSALSAFITVAADKALARAEDLDATLARTGRPVGPLHGVPVALKDLTDTAGIRTTYGSGIYADHVPASFCGVASIRPTPGLVPAPKLALGWDTLATHGVIARDTADCALMLGTIAGMDADDPTSLLPPLRDDCDGLPCGLQLIARPGEERRLIRFGRQLERGAGFVHRWPPISAVR</sequence>
<name>A0A1X7HM31_9PROT</name>